<dbReference type="InterPro" id="IPR036034">
    <property type="entry name" value="PDZ_sf"/>
</dbReference>
<name>A0A6A3L9V1_9STRA</name>
<feature type="region of interest" description="Disordered" evidence="2">
    <location>
        <begin position="58"/>
        <end position="110"/>
    </location>
</feature>
<feature type="compositionally biased region" description="Low complexity" evidence="2">
    <location>
        <begin position="12"/>
        <end position="32"/>
    </location>
</feature>
<comment type="caution">
    <text evidence="4">The sequence shown here is derived from an EMBL/GenBank/DDBJ whole genome shotgun (WGS) entry which is preliminary data.</text>
</comment>
<proteinExistence type="predicted"/>
<protein>
    <recommendedName>
        <fullName evidence="3">PDZ domain-containing protein</fullName>
    </recommendedName>
</protein>
<dbReference type="EMBL" id="QXFV01000382">
    <property type="protein sequence ID" value="KAE9039249.1"/>
    <property type="molecule type" value="Genomic_DNA"/>
</dbReference>
<reference evidence="7 9" key="1">
    <citation type="submission" date="2018-09" db="EMBL/GenBank/DDBJ databases">
        <title>Genomic investigation of the strawberry pathogen Phytophthora fragariae indicates pathogenicity is determined by transcriptional variation in three key races.</title>
        <authorList>
            <person name="Adams T.M."/>
            <person name="Armitage A.D."/>
            <person name="Sobczyk M.K."/>
            <person name="Bates H.J."/>
            <person name="Dunwell J.M."/>
            <person name="Nellist C.F."/>
            <person name="Harrison R.J."/>
        </authorList>
    </citation>
    <scope>NUCLEOTIDE SEQUENCE [LARGE SCALE GENOMIC DNA]</scope>
    <source>
        <strain evidence="5 7">SCRP249</strain>
        <strain evidence="4 9">SCRP324</strain>
        <strain evidence="6 8">SCRP333</strain>
    </source>
</reference>
<feature type="region of interest" description="Disordered" evidence="2">
    <location>
        <begin position="1"/>
        <end position="44"/>
    </location>
</feature>
<evidence type="ECO:0000313" key="7">
    <source>
        <dbReference type="Proteomes" id="UP000429607"/>
    </source>
</evidence>
<evidence type="ECO:0000313" key="6">
    <source>
        <dbReference type="EMBL" id="KAE9344987.1"/>
    </source>
</evidence>
<keyword evidence="1" id="KW-0175">Coiled coil</keyword>
<dbReference type="Proteomes" id="UP000434957">
    <property type="component" value="Unassembled WGS sequence"/>
</dbReference>
<dbReference type="InterPro" id="IPR041489">
    <property type="entry name" value="PDZ_6"/>
</dbReference>
<evidence type="ECO:0000313" key="8">
    <source>
        <dbReference type="Proteomes" id="UP000434957"/>
    </source>
</evidence>
<feature type="domain" description="PDZ" evidence="3">
    <location>
        <begin position="210"/>
        <end position="256"/>
    </location>
</feature>
<dbReference type="Pfam" id="PF17820">
    <property type="entry name" value="PDZ_6"/>
    <property type="match status" value="1"/>
</dbReference>
<evidence type="ECO:0000256" key="1">
    <source>
        <dbReference type="SAM" id="Coils"/>
    </source>
</evidence>
<dbReference type="EMBL" id="QXFU01000945">
    <property type="protein sequence ID" value="KAE9015440.1"/>
    <property type="molecule type" value="Genomic_DNA"/>
</dbReference>
<sequence length="530" mass="58916">MERTSSSDKLMASQSDTSTASLSSSSTASSSSGEGGAPAARPKAGLVATYFLRTAMDWRSSRVDTLEPKAARRNKEQIAQEYAGDSGDNNEGEQEDPLEVEAEPDAAPVDDQIPALEEIEEKEETVQKEKKQFEVTYECLPDVDAATESEEDAVGGMARRPMQYLDVLLQTDECGVGLNVGLGRLEEGEEDGGWVLIVQSFRRVNGKDVGPAEACGKIRVGDILHAVDGEEVCSLQQLHAKLQGRLGKRRKFVLLRFLRPLPPGKDPEASPTSLLGRRHQSIDSVKANWSEIEHLLHSNPQVALLVRRLATTNQLLQDQLVSSKLKQEEQNIQLDQLHALYARTQAEDLPLFSLSKSIRPFSRKSSSSRFSDASADKPIPTKIQTEVIEAVDAEYSRLRQEFQLQHLLDKRELEKKYAEKAQRLEEATAKKVEMLEAGFQQALERFVRDHQCSCHCQAAATTNSTDQNDDILLSKCKQTNSGAGAPNSAKFVESLKVKEDPTLWQIQCLLAEYDEHRRMRTARLMTINPT</sequence>
<dbReference type="OrthoDB" id="70253at2759"/>
<feature type="compositionally biased region" description="Basic and acidic residues" evidence="2">
    <location>
        <begin position="59"/>
        <end position="78"/>
    </location>
</feature>
<evidence type="ECO:0000259" key="3">
    <source>
        <dbReference type="Pfam" id="PF17820"/>
    </source>
</evidence>
<dbReference type="AlphaFoldDB" id="A0A6A3L9V1"/>
<evidence type="ECO:0000313" key="4">
    <source>
        <dbReference type="EMBL" id="KAE9015440.1"/>
    </source>
</evidence>
<evidence type="ECO:0000256" key="2">
    <source>
        <dbReference type="SAM" id="MobiDB-lite"/>
    </source>
</evidence>
<feature type="coiled-coil region" evidence="1">
    <location>
        <begin position="410"/>
        <end position="437"/>
    </location>
</feature>
<evidence type="ECO:0000313" key="9">
    <source>
        <dbReference type="Proteomes" id="UP000435112"/>
    </source>
</evidence>
<evidence type="ECO:0000313" key="5">
    <source>
        <dbReference type="EMBL" id="KAE9039249.1"/>
    </source>
</evidence>
<dbReference type="SUPFAM" id="SSF50156">
    <property type="entry name" value="PDZ domain-like"/>
    <property type="match status" value="1"/>
</dbReference>
<organism evidence="4 9">
    <name type="scientific">Phytophthora rubi</name>
    <dbReference type="NCBI Taxonomy" id="129364"/>
    <lineage>
        <taxon>Eukaryota</taxon>
        <taxon>Sar</taxon>
        <taxon>Stramenopiles</taxon>
        <taxon>Oomycota</taxon>
        <taxon>Peronosporomycetes</taxon>
        <taxon>Peronosporales</taxon>
        <taxon>Peronosporaceae</taxon>
        <taxon>Phytophthora</taxon>
    </lineage>
</organism>
<gene>
    <name evidence="5" type="ORF">PR001_g7590</name>
    <name evidence="4" type="ORF">PR002_g13930</name>
    <name evidence="6" type="ORF">PR003_g8187</name>
</gene>
<dbReference type="Proteomes" id="UP000429607">
    <property type="component" value="Unassembled WGS sequence"/>
</dbReference>
<keyword evidence="8" id="KW-1185">Reference proteome</keyword>
<dbReference type="Proteomes" id="UP000435112">
    <property type="component" value="Unassembled WGS sequence"/>
</dbReference>
<dbReference type="EMBL" id="QXFT01000401">
    <property type="protein sequence ID" value="KAE9344987.1"/>
    <property type="molecule type" value="Genomic_DNA"/>
</dbReference>
<feature type="compositionally biased region" description="Acidic residues" evidence="2">
    <location>
        <begin position="88"/>
        <end position="104"/>
    </location>
</feature>
<dbReference type="Gene3D" id="2.30.42.10">
    <property type="match status" value="1"/>
</dbReference>
<accession>A0A6A3L9V1</accession>